<feature type="region of interest" description="Disordered" evidence="1">
    <location>
        <begin position="99"/>
        <end position="126"/>
    </location>
</feature>
<evidence type="ECO:0000313" key="4">
    <source>
        <dbReference type="Proteomes" id="UP001221757"/>
    </source>
</evidence>
<reference evidence="3" key="1">
    <citation type="submission" date="2023-03" db="EMBL/GenBank/DDBJ databases">
        <title>Massive genome expansion in bonnet fungi (Mycena s.s.) driven by repeated elements and novel gene families across ecological guilds.</title>
        <authorList>
            <consortium name="Lawrence Berkeley National Laboratory"/>
            <person name="Harder C.B."/>
            <person name="Miyauchi S."/>
            <person name="Viragh M."/>
            <person name="Kuo A."/>
            <person name="Thoen E."/>
            <person name="Andreopoulos B."/>
            <person name="Lu D."/>
            <person name="Skrede I."/>
            <person name="Drula E."/>
            <person name="Henrissat B."/>
            <person name="Morin E."/>
            <person name="Kohler A."/>
            <person name="Barry K."/>
            <person name="LaButti K."/>
            <person name="Morin E."/>
            <person name="Salamov A."/>
            <person name="Lipzen A."/>
            <person name="Mereny Z."/>
            <person name="Hegedus B."/>
            <person name="Baldrian P."/>
            <person name="Stursova M."/>
            <person name="Weitz H."/>
            <person name="Taylor A."/>
            <person name="Grigoriev I.V."/>
            <person name="Nagy L.G."/>
            <person name="Martin F."/>
            <person name="Kauserud H."/>
        </authorList>
    </citation>
    <scope>NUCLEOTIDE SEQUENCE</scope>
    <source>
        <strain evidence="3">CBHHK067</strain>
    </source>
</reference>
<keyword evidence="4" id="KW-1185">Reference proteome</keyword>
<evidence type="ECO:0000313" key="3">
    <source>
        <dbReference type="EMBL" id="KAJ7661009.1"/>
    </source>
</evidence>
<protein>
    <submittedName>
        <fullName evidence="3">Uncharacterized protein</fullName>
    </submittedName>
</protein>
<feature type="signal peptide" evidence="2">
    <location>
        <begin position="1"/>
        <end position="25"/>
    </location>
</feature>
<evidence type="ECO:0000256" key="2">
    <source>
        <dbReference type="SAM" id="SignalP"/>
    </source>
</evidence>
<feature type="chain" id="PRO_5042175456" evidence="2">
    <location>
        <begin position="26"/>
        <end position="220"/>
    </location>
</feature>
<organism evidence="3 4">
    <name type="scientific">Mycena rosella</name>
    <name type="common">Pink bonnet</name>
    <name type="synonym">Agaricus rosellus</name>
    <dbReference type="NCBI Taxonomy" id="1033263"/>
    <lineage>
        <taxon>Eukaryota</taxon>
        <taxon>Fungi</taxon>
        <taxon>Dikarya</taxon>
        <taxon>Basidiomycota</taxon>
        <taxon>Agaricomycotina</taxon>
        <taxon>Agaricomycetes</taxon>
        <taxon>Agaricomycetidae</taxon>
        <taxon>Agaricales</taxon>
        <taxon>Marasmiineae</taxon>
        <taxon>Mycenaceae</taxon>
        <taxon>Mycena</taxon>
    </lineage>
</organism>
<dbReference type="EMBL" id="JARKIE010000255">
    <property type="protein sequence ID" value="KAJ7661009.1"/>
    <property type="molecule type" value="Genomic_DNA"/>
</dbReference>
<dbReference type="AlphaFoldDB" id="A0AAD7CVV9"/>
<evidence type="ECO:0000256" key="1">
    <source>
        <dbReference type="SAM" id="MobiDB-lite"/>
    </source>
</evidence>
<name>A0AAD7CVV9_MYCRO</name>
<gene>
    <name evidence="3" type="ORF">B0H17DRAFT_1337297</name>
</gene>
<proteinExistence type="predicted"/>
<dbReference type="Proteomes" id="UP001221757">
    <property type="component" value="Unassembled WGS sequence"/>
</dbReference>
<accession>A0AAD7CVV9</accession>
<feature type="compositionally biased region" description="Low complexity" evidence="1">
    <location>
        <begin position="113"/>
        <end position="126"/>
    </location>
</feature>
<sequence>MRHYIFLLLLPLPPFFLFPPSHLHAQPTHSTINTIVGAQTLRAVAEETITDAAGAALTLESLWRTAPPPQPTGAGCEGTHTPRVGDVCRICESVGKAETEGPRRTRASVDGEGPVFPGRVVSPRSPSSSRIADAEVPLLATDTVIAPTITLALVMVRIPTAITFFVVLGCALVNSEVSNVLSVIGAILGFAPEERPAWKTFAWTYASLIIPLVLIGGSAL</sequence>
<keyword evidence="2" id="KW-0732">Signal</keyword>
<comment type="caution">
    <text evidence="3">The sequence shown here is derived from an EMBL/GenBank/DDBJ whole genome shotgun (WGS) entry which is preliminary data.</text>
</comment>
<feature type="compositionally biased region" description="Basic and acidic residues" evidence="1">
    <location>
        <begin position="99"/>
        <end position="109"/>
    </location>
</feature>